<keyword evidence="7" id="KW-1185">Reference proteome</keyword>
<protein>
    <recommendedName>
        <fullName evidence="3">Sulfotransferase</fullName>
        <ecNumber evidence="3">2.8.2.-</ecNumber>
    </recommendedName>
</protein>
<comment type="similarity">
    <text evidence="1 3">Belongs to the sulfotransferase 1 family.</text>
</comment>
<gene>
    <name evidence="5" type="ordered locus">MTR_8g041790</name>
</gene>
<dbReference type="OMA" id="DVWVVTL"/>
<dbReference type="PANTHER" id="PTHR11783">
    <property type="entry name" value="SULFOTRANSFERASE SULT"/>
    <property type="match status" value="1"/>
</dbReference>
<dbReference type="EnsemblPlants" id="AET02521">
    <property type="protein sequence ID" value="AET02521"/>
    <property type="gene ID" value="MTR_8g041790"/>
</dbReference>
<reference evidence="6" key="3">
    <citation type="submission" date="2015-04" db="UniProtKB">
        <authorList>
            <consortium name="EnsemblPlants"/>
        </authorList>
    </citation>
    <scope>IDENTIFICATION</scope>
    <source>
        <strain evidence="6">cv. Jemalong A17</strain>
    </source>
</reference>
<evidence type="ECO:0000313" key="5">
    <source>
        <dbReference type="EMBL" id="AET02521.1"/>
    </source>
</evidence>
<organism evidence="5 7">
    <name type="scientific">Medicago truncatula</name>
    <name type="common">Barrel medic</name>
    <name type="synonym">Medicago tribuloides</name>
    <dbReference type="NCBI Taxonomy" id="3880"/>
    <lineage>
        <taxon>Eukaryota</taxon>
        <taxon>Viridiplantae</taxon>
        <taxon>Streptophyta</taxon>
        <taxon>Embryophyta</taxon>
        <taxon>Tracheophyta</taxon>
        <taxon>Spermatophyta</taxon>
        <taxon>Magnoliopsida</taxon>
        <taxon>eudicotyledons</taxon>
        <taxon>Gunneridae</taxon>
        <taxon>Pentapetalae</taxon>
        <taxon>rosids</taxon>
        <taxon>fabids</taxon>
        <taxon>Fabales</taxon>
        <taxon>Fabaceae</taxon>
        <taxon>Papilionoideae</taxon>
        <taxon>50 kb inversion clade</taxon>
        <taxon>NPAAA clade</taxon>
        <taxon>Hologalegina</taxon>
        <taxon>IRL clade</taxon>
        <taxon>Trifolieae</taxon>
        <taxon>Medicago</taxon>
    </lineage>
</organism>
<evidence type="ECO:0000256" key="3">
    <source>
        <dbReference type="RuleBase" id="RU361155"/>
    </source>
</evidence>
<dbReference type="EMBL" id="CM001224">
    <property type="protein sequence ID" value="AET02521.1"/>
    <property type="molecule type" value="Genomic_DNA"/>
</dbReference>
<dbReference type="InterPro" id="IPR027417">
    <property type="entry name" value="P-loop_NTPase"/>
</dbReference>
<dbReference type="AlphaFoldDB" id="G7LJ35"/>
<feature type="domain" description="Sulfotransferase" evidence="4">
    <location>
        <begin position="58"/>
        <end position="322"/>
    </location>
</feature>
<evidence type="ECO:0000259" key="4">
    <source>
        <dbReference type="Pfam" id="PF00685"/>
    </source>
</evidence>
<accession>G7LJ35</accession>
<dbReference type="GO" id="GO:0005737">
    <property type="term" value="C:cytoplasm"/>
    <property type="evidence" value="ECO:0000318"/>
    <property type="project" value="GO_Central"/>
</dbReference>
<evidence type="ECO:0000256" key="2">
    <source>
        <dbReference type="ARBA" id="ARBA00022679"/>
    </source>
</evidence>
<dbReference type="InterPro" id="IPR000863">
    <property type="entry name" value="Sulfotransferase_dom"/>
</dbReference>
<reference evidence="5 7" key="1">
    <citation type="journal article" date="2011" name="Nature">
        <title>The Medicago genome provides insight into the evolution of rhizobial symbioses.</title>
        <authorList>
            <person name="Young N.D."/>
            <person name="Debelle F."/>
            <person name="Oldroyd G.E."/>
            <person name="Geurts R."/>
            <person name="Cannon S.B."/>
            <person name="Udvardi M.K."/>
            <person name="Benedito V.A."/>
            <person name="Mayer K.F."/>
            <person name="Gouzy J."/>
            <person name="Schoof H."/>
            <person name="Van de Peer Y."/>
            <person name="Proost S."/>
            <person name="Cook D.R."/>
            <person name="Meyers B.C."/>
            <person name="Spannagl M."/>
            <person name="Cheung F."/>
            <person name="De Mita S."/>
            <person name="Krishnakumar V."/>
            <person name="Gundlach H."/>
            <person name="Zhou S."/>
            <person name="Mudge J."/>
            <person name="Bharti A.K."/>
            <person name="Murray J.D."/>
            <person name="Naoumkina M.A."/>
            <person name="Rosen B."/>
            <person name="Silverstein K.A."/>
            <person name="Tang H."/>
            <person name="Rombauts S."/>
            <person name="Zhao P.X."/>
            <person name="Zhou P."/>
            <person name="Barbe V."/>
            <person name="Bardou P."/>
            <person name="Bechner M."/>
            <person name="Bellec A."/>
            <person name="Berger A."/>
            <person name="Berges H."/>
            <person name="Bidwell S."/>
            <person name="Bisseling T."/>
            <person name="Choisne N."/>
            <person name="Couloux A."/>
            <person name="Denny R."/>
            <person name="Deshpande S."/>
            <person name="Dai X."/>
            <person name="Doyle J.J."/>
            <person name="Dudez A.M."/>
            <person name="Farmer A.D."/>
            <person name="Fouteau S."/>
            <person name="Franken C."/>
            <person name="Gibelin C."/>
            <person name="Gish J."/>
            <person name="Goldstein S."/>
            <person name="Gonzalez A.J."/>
            <person name="Green P.J."/>
            <person name="Hallab A."/>
            <person name="Hartog M."/>
            <person name="Hua A."/>
            <person name="Humphray S.J."/>
            <person name="Jeong D.H."/>
            <person name="Jing Y."/>
            <person name="Jocker A."/>
            <person name="Kenton S.M."/>
            <person name="Kim D.J."/>
            <person name="Klee K."/>
            <person name="Lai H."/>
            <person name="Lang C."/>
            <person name="Lin S."/>
            <person name="Macmil S.L."/>
            <person name="Magdelenat G."/>
            <person name="Matthews L."/>
            <person name="McCorrison J."/>
            <person name="Monaghan E.L."/>
            <person name="Mun J.H."/>
            <person name="Najar F.Z."/>
            <person name="Nicholson C."/>
            <person name="Noirot C."/>
            <person name="O'Bleness M."/>
            <person name="Paule C.R."/>
            <person name="Poulain J."/>
            <person name="Prion F."/>
            <person name="Qin B."/>
            <person name="Qu C."/>
            <person name="Retzel E.F."/>
            <person name="Riddle C."/>
            <person name="Sallet E."/>
            <person name="Samain S."/>
            <person name="Samson N."/>
            <person name="Sanders I."/>
            <person name="Saurat O."/>
            <person name="Scarpelli C."/>
            <person name="Schiex T."/>
            <person name="Segurens B."/>
            <person name="Severin A.J."/>
            <person name="Sherrier D.J."/>
            <person name="Shi R."/>
            <person name="Sims S."/>
            <person name="Singer S.R."/>
            <person name="Sinharoy S."/>
            <person name="Sterck L."/>
            <person name="Viollet A."/>
            <person name="Wang B.B."/>
            <person name="Wang K."/>
            <person name="Wang M."/>
            <person name="Wang X."/>
            <person name="Warfsmann J."/>
            <person name="Weissenbach J."/>
            <person name="White D.D."/>
            <person name="White J.D."/>
            <person name="Wiley G.B."/>
            <person name="Wincker P."/>
            <person name="Xing Y."/>
            <person name="Yang L."/>
            <person name="Yao Z."/>
            <person name="Ying F."/>
            <person name="Zhai J."/>
            <person name="Zhou L."/>
            <person name="Zuber A."/>
            <person name="Denarie J."/>
            <person name="Dixon R.A."/>
            <person name="May G.D."/>
            <person name="Schwartz D.C."/>
            <person name="Rogers J."/>
            <person name="Quetier F."/>
            <person name="Town C.D."/>
            <person name="Roe B.A."/>
        </authorList>
    </citation>
    <scope>NUCLEOTIDE SEQUENCE [LARGE SCALE GENOMIC DNA]</scope>
    <source>
        <strain evidence="5">A17</strain>
        <strain evidence="6 7">cv. Jemalong A17</strain>
    </source>
</reference>
<dbReference type="GO" id="GO:0008146">
    <property type="term" value="F:sulfotransferase activity"/>
    <property type="evidence" value="ECO:0000318"/>
    <property type="project" value="GO_Central"/>
</dbReference>
<dbReference type="EC" id="2.8.2.-" evidence="3"/>
<proteinExistence type="inferred from homology"/>
<dbReference type="Pfam" id="PF00685">
    <property type="entry name" value="Sulfotransfer_1"/>
    <property type="match status" value="1"/>
</dbReference>
<dbReference type="eggNOG" id="KOG1584">
    <property type="taxonomic scope" value="Eukaryota"/>
</dbReference>
<dbReference type="GO" id="GO:0051923">
    <property type="term" value="P:sulfation"/>
    <property type="evidence" value="ECO:0000318"/>
    <property type="project" value="GO_Central"/>
</dbReference>
<dbReference type="Proteomes" id="UP000002051">
    <property type="component" value="Chromosome 8"/>
</dbReference>
<dbReference type="PaxDb" id="3880-AET02521"/>
<evidence type="ECO:0000313" key="6">
    <source>
        <dbReference type="EnsemblPlants" id="AET02521"/>
    </source>
</evidence>
<dbReference type="HOGENOM" id="CLU_027239_0_1_1"/>
<keyword evidence="2 3" id="KW-0808">Transferase</keyword>
<evidence type="ECO:0000313" key="7">
    <source>
        <dbReference type="Proteomes" id="UP000002051"/>
    </source>
</evidence>
<reference evidence="5 7" key="2">
    <citation type="journal article" date="2014" name="BMC Genomics">
        <title>An improved genome release (version Mt4.0) for the model legume Medicago truncatula.</title>
        <authorList>
            <person name="Tang H."/>
            <person name="Krishnakumar V."/>
            <person name="Bidwell S."/>
            <person name="Rosen B."/>
            <person name="Chan A."/>
            <person name="Zhou S."/>
            <person name="Gentzbittel L."/>
            <person name="Childs K.L."/>
            <person name="Yandell M."/>
            <person name="Gundlach H."/>
            <person name="Mayer K.F."/>
            <person name="Schwartz D.C."/>
            <person name="Town C.D."/>
        </authorList>
    </citation>
    <scope>GENOME REANNOTATION</scope>
    <source>
        <strain evidence="5">A17</strain>
        <strain evidence="6 7">cv. Jemalong A17</strain>
    </source>
</reference>
<dbReference type="Gene3D" id="3.40.50.300">
    <property type="entry name" value="P-loop containing nucleotide triphosphate hydrolases"/>
    <property type="match status" value="1"/>
</dbReference>
<name>G7LJ35_MEDTR</name>
<evidence type="ECO:0000256" key="1">
    <source>
        <dbReference type="ARBA" id="ARBA00005771"/>
    </source>
</evidence>
<sequence>MASKDLTNFTEYQSKDVQLEAFGEEDSKCKELILSLPKEYYGVPNHYFYFFQGFWPKDSDVVVASMPKTGTTWLKALTFAIVNRNRFSSLENHPLLTSNSHELVPSLESNVYVDTISQFPKFDILNMIEPRLFGTHIPFASLAKSIKESNCKIIYICRNPFDTYVSYWNFMNKISLNFDFPTITIEDDFERYCKGICHVGSFWDHVLGYLNESIARPDKVLFMKYEDLKENGNSHVKRIAEFLDCPFTQEEESNGVIENIINLCSFKKMKELEANKFGEFGRKIEKNYLFRKAEVGDWINYLSPSMVEKLSKIIEEKFSGSGLSFKVCT</sequence>
<dbReference type="SUPFAM" id="SSF52540">
    <property type="entry name" value="P-loop containing nucleoside triphosphate hydrolases"/>
    <property type="match status" value="1"/>
</dbReference>